<evidence type="ECO:0000313" key="1">
    <source>
        <dbReference type="EMBL" id="MCP2331222.1"/>
    </source>
</evidence>
<dbReference type="EMBL" id="AUBJ02000001">
    <property type="protein sequence ID" value="MCP2331222.1"/>
    <property type="molecule type" value="Genomic_DNA"/>
</dbReference>
<name>A0ABT1JFF2_ACTCY</name>
<dbReference type="Proteomes" id="UP000791080">
    <property type="component" value="Unassembled WGS sequence"/>
</dbReference>
<proteinExistence type="predicted"/>
<organism evidence="1 2">
    <name type="scientific">Actinoalloteichus caeruleus DSM 43889</name>
    <dbReference type="NCBI Taxonomy" id="1120930"/>
    <lineage>
        <taxon>Bacteria</taxon>
        <taxon>Bacillati</taxon>
        <taxon>Actinomycetota</taxon>
        <taxon>Actinomycetes</taxon>
        <taxon>Pseudonocardiales</taxon>
        <taxon>Pseudonocardiaceae</taxon>
        <taxon>Actinoalloteichus</taxon>
        <taxon>Actinoalloteichus cyanogriseus</taxon>
    </lineage>
</organism>
<reference evidence="1 2" key="1">
    <citation type="submission" date="2013-07" db="EMBL/GenBank/DDBJ databases">
        <authorList>
            <consortium name="DOE Joint Genome Institute"/>
            <person name="Reeve W."/>
            <person name="Huntemann M."/>
            <person name="Han J."/>
            <person name="Chen A."/>
            <person name="Kyrpides N."/>
            <person name="Mavromatis K."/>
            <person name="Markowitz V."/>
            <person name="Palaniappan K."/>
            <person name="Ivanova N."/>
            <person name="Schaumberg A."/>
            <person name="Pati A."/>
            <person name="Liolios K."/>
            <person name="Nordberg H.P."/>
            <person name="Cantor M.N."/>
            <person name="Hua S.X."/>
            <person name="Woyke T."/>
        </authorList>
    </citation>
    <scope>NUCLEOTIDE SEQUENCE [LARGE SCALE GENOMIC DNA]</scope>
    <source>
        <strain evidence="1 2">DSM 43889</strain>
    </source>
</reference>
<accession>A0ABT1JFF2</accession>
<protein>
    <submittedName>
        <fullName evidence="1">Uncharacterized protein</fullName>
    </submittedName>
</protein>
<keyword evidence="2" id="KW-1185">Reference proteome</keyword>
<sequence>MIGVHAERPVAATNVDGGGRGLLASGNGVGDRRAACAGPVAAGAGNRLRRRVRGRIGGR</sequence>
<gene>
    <name evidence="1" type="ORF">G443_001492</name>
</gene>
<comment type="caution">
    <text evidence="1">The sequence shown here is derived from an EMBL/GenBank/DDBJ whole genome shotgun (WGS) entry which is preliminary data.</text>
</comment>
<reference evidence="1 2" key="2">
    <citation type="submission" date="2022-06" db="EMBL/GenBank/DDBJ databases">
        <title>Genomic Encyclopedia of Type Strains, Phase I: the one thousand microbial genomes (KMG-I) project.</title>
        <authorList>
            <person name="Kyrpides N."/>
        </authorList>
    </citation>
    <scope>NUCLEOTIDE SEQUENCE [LARGE SCALE GENOMIC DNA]</scope>
    <source>
        <strain evidence="1 2">DSM 43889</strain>
    </source>
</reference>
<evidence type="ECO:0000313" key="2">
    <source>
        <dbReference type="Proteomes" id="UP000791080"/>
    </source>
</evidence>